<evidence type="ECO:0000313" key="2">
    <source>
        <dbReference type="Proteomes" id="UP001320272"/>
    </source>
</evidence>
<organism evidence="1 2">
    <name type="scientific">Billgrantia aerodenitrificans</name>
    <dbReference type="NCBI Taxonomy" id="2733483"/>
    <lineage>
        <taxon>Bacteria</taxon>
        <taxon>Pseudomonadati</taxon>
        <taxon>Pseudomonadota</taxon>
        <taxon>Gammaproteobacteria</taxon>
        <taxon>Oceanospirillales</taxon>
        <taxon>Halomonadaceae</taxon>
        <taxon>Billgrantia</taxon>
    </lineage>
</organism>
<accession>A0ABS9AUS9</accession>
<evidence type="ECO:0000313" key="1">
    <source>
        <dbReference type="EMBL" id="MCE8025633.1"/>
    </source>
</evidence>
<proteinExistence type="predicted"/>
<name>A0ABS9AUS9_9GAMM</name>
<sequence length="260" mass="29960">MNNAYTALLDMLKCPPTKDSYRFEPSQFSASLANQVDFDGLLLDPFRQRSLGFAGAAGEDDESPFEILLNYPSVEWYGLPESWQKMGLWLLHLLFSGREWAGLNLTHPRNSLKQLYVICDRMVHHRHYFLKTEAPPRYISFKYSPKEVDRHPLSHDSRALEEIDFPGFYFGWSDQEARHRRRRAEADQLIVATTPEGLCELASLLLDFGREDQSQGEINLKAPVLAHGSVEARFWRPGSFAFPEESLDHVYIRPPDDKTV</sequence>
<reference evidence="1 2" key="1">
    <citation type="journal article" date="2021" name="Front. Microbiol.">
        <title>Aerobic Denitrification and Heterotrophic Sulfur Oxidation in the Genus Halomonas Revealed by Six Novel Species Characterizations and Genome-Based Analysis.</title>
        <authorList>
            <person name="Wang L."/>
            <person name="Shao Z."/>
        </authorList>
    </citation>
    <scope>NUCLEOTIDE SEQUENCE [LARGE SCALE GENOMIC DNA]</scope>
    <source>
        <strain evidence="1 2">MCCC 1A11058</strain>
    </source>
</reference>
<dbReference type="RefSeq" id="WP_234254605.1">
    <property type="nucleotide sequence ID" value="NZ_JABFTV010000008.1"/>
</dbReference>
<keyword evidence="2" id="KW-1185">Reference proteome</keyword>
<dbReference type="EMBL" id="JABFTV010000008">
    <property type="protein sequence ID" value="MCE8025633.1"/>
    <property type="molecule type" value="Genomic_DNA"/>
</dbReference>
<comment type="caution">
    <text evidence="1">The sequence shown here is derived from an EMBL/GenBank/DDBJ whole genome shotgun (WGS) entry which is preliminary data.</text>
</comment>
<gene>
    <name evidence="1" type="ORF">HOP59_15990</name>
</gene>
<protein>
    <submittedName>
        <fullName evidence="1">Uncharacterized protein</fullName>
    </submittedName>
</protein>
<dbReference type="Proteomes" id="UP001320272">
    <property type="component" value="Unassembled WGS sequence"/>
</dbReference>